<dbReference type="GO" id="GO:0006950">
    <property type="term" value="P:response to stress"/>
    <property type="evidence" value="ECO:0007669"/>
    <property type="project" value="TreeGrafter"/>
</dbReference>
<proteinExistence type="predicted"/>
<dbReference type="RefSeq" id="WP_190255944.1">
    <property type="nucleotide sequence ID" value="NZ_BMPI01000063.1"/>
</dbReference>
<evidence type="ECO:0000313" key="4">
    <source>
        <dbReference type="Proteomes" id="UP000642070"/>
    </source>
</evidence>
<dbReference type="InterPro" id="IPR039422">
    <property type="entry name" value="MarR/SlyA-like"/>
</dbReference>
<dbReference type="AlphaFoldDB" id="A0A917X5K9"/>
<dbReference type="InterPro" id="IPR000835">
    <property type="entry name" value="HTH_MarR-typ"/>
</dbReference>
<dbReference type="InterPro" id="IPR036390">
    <property type="entry name" value="WH_DNA-bd_sf"/>
</dbReference>
<protein>
    <submittedName>
        <fullName evidence="3">MarR family transcriptional regulator</fullName>
    </submittedName>
</protein>
<dbReference type="PANTHER" id="PTHR33164:SF104">
    <property type="entry name" value="TRANSCRIPTIONAL REGULATORY PROTEIN"/>
    <property type="match status" value="1"/>
</dbReference>
<dbReference type="Proteomes" id="UP000642070">
    <property type="component" value="Unassembled WGS sequence"/>
</dbReference>
<name>A0A917X5K9_9ACTN</name>
<feature type="domain" description="HTH marR-type" evidence="2">
    <location>
        <begin position="23"/>
        <end position="158"/>
    </location>
</feature>
<dbReference type="InterPro" id="IPR036388">
    <property type="entry name" value="WH-like_DNA-bd_sf"/>
</dbReference>
<dbReference type="PANTHER" id="PTHR33164">
    <property type="entry name" value="TRANSCRIPTIONAL REGULATOR, MARR FAMILY"/>
    <property type="match status" value="1"/>
</dbReference>
<dbReference type="EMBL" id="BMPI01000063">
    <property type="protein sequence ID" value="GGM71982.1"/>
    <property type="molecule type" value="Genomic_DNA"/>
</dbReference>
<reference evidence="3" key="2">
    <citation type="submission" date="2020-09" db="EMBL/GenBank/DDBJ databases">
        <authorList>
            <person name="Sun Q."/>
            <person name="Ohkuma M."/>
        </authorList>
    </citation>
    <scope>NUCLEOTIDE SEQUENCE</scope>
    <source>
        <strain evidence="3">JCM 19831</strain>
    </source>
</reference>
<sequence>MRDEADRLVEVWERELDWLDPVAEAIFVRLGLLSRYMAQARRDGLARGGLDHGQFKVLLMLRRLGPPYTTSPSRLAELLGLTRGALSARLAPIEAAGWITRGPGGADRRRVAVRLTEAGSAVFERHAADEGRGEAALLAPLTPVERQTLADLLRKVVAGASSATAGPAEDQPGGSPPAASSAEVNGTATAMTIYLACGASAETGGAGAGVGR</sequence>
<dbReference type="PROSITE" id="PS50995">
    <property type="entry name" value="HTH_MARR_2"/>
    <property type="match status" value="1"/>
</dbReference>
<evidence type="ECO:0000259" key="2">
    <source>
        <dbReference type="PROSITE" id="PS50995"/>
    </source>
</evidence>
<dbReference type="Gene3D" id="1.10.10.10">
    <property type="entry name" value="Winged helix-like DNA-binding domain superfamily/Winged helix DNA-binding domain"/>
    <property type="match status" value="1"/>
</dbReference>
<evidence type="ECO:0000313" key="3">
    <source>
        <dbReference type="EMBL" id="GGM71982.1"/>
    </source>
</evidence>
<feature type="region of interest" description="Disordered" evidence="1">
    <location>
        <begin position="163"/>
        <end position="183"/>
    </location>
</feature>
<dbReference type="SUPFAM" id="SSF46785">
    <property type="entry name" value="Winged helix' DNA-binding domain"/>
    <property type="match status" value="1"/>
</dbReference>
<gene>
    <name evidence="3" type="ORF">GCM10007977_087200</name>
</gene>
<dbReference type="PRINTS" id="PR00598">
    <property type="entry name" value="HTHMARR"/>
</dbReference>
<comment type="caution">
    <text evidence="3">The sequence shown here is derived from an EMBL/GenBank/DDBJ whole genome shotgun (WGS) entry which is preliminary data.</text>
</comment>
<reference evidence="3" key="1">
    <citation type="journal article" date="2014" name="Int. J. Syst. Evol. Microbiol.">
        <title>Complete genome sequence of Corynebacterium casei LMG S-19264T (=DSM 44701T), isolated from a smear-ripened cheese.</title>
        <authorList>
            <consortium name="US DOE Joint Genome Institute (JGI-PGF)"/>
            <person name="Walter F."/>
            <person name="Albersmeier A."/>
            <person name="Kalinowski J."/>
            <person name="Ruckert C."/>
        </authorList>
    </citation>
    <scope>NUCLEOTIDE SEQUENCE</scope>
    <source>
        <strain evidence="3">JCM 19831</strain>
    </source>
</reference>
<dbReference type="SMART" id="SM00347">
    <property type="entry name" value="HTH_MARR"/>
    <property type="match status" value="1"/>
</dbReference>
<accession>A0A917X5K9</accession>
<dbReference type="GO" id="GO:0003700">
    <property type="term" value="F:DNA-binding transcription factor activity"/>
    <property type="evidence" value="ECO:0007669"/>
    <property type="project" value="InterPro"/>
</dbReference>
<evidence type="ECO:0000256" key="1">
    <source>
        <dbReference type="SAM" id="MobiDB-lite"/>
    </source>
</evidence>
<organism evidence="3 4">
    <name type="scientific">Dactylosporangium sucinum</name>
    <dbReference type="NCBI Taxonomy" id="1424081"/>
    <lineage>
        <taxon>Bacteria</taxon>
        <taxon>Bacillati</taxon>
        <taxon>Actinomycetota</taxon>
        <taxon>Actinomycetes</taxon>
        <taxon>Micromonosporales</taxon>
        <taxon>Micromonosporaceae</taxon>
        <taxon>Dactylosporangium</taxon>
    </lineage>
</organism>
<dbReference type="Pfam" id="PF12802">
    <property type="entry name" value="MarR_2"/>
    <property type="match status" value="1"/>
</dbReference>
<keyword evidence="4" id="KW-1185">Reference proteome</keyword>